<feature type="domain" description="YknX-like C-terminal permuted SH3-like" evidence="4">
    <location>
        <begin position="521"/>
        <end position="589"/>
    </location>
</feature>
<dbReference type="SUPFAM" id="SSF111369">
    <property type="entry name" value="HlyD-like secretion proteins"/>
    <property type="match status" value="2"/>
</dbReference>
<reference evidence="6" key="1">
    <citation type="journal article" date="2019" name="Int. J. Syst. Evol. Microbiol.">
        <title>The Global Catalogue of Microorganisms (GCM) 10K type strain sequencing project: providing services to taxonomists for standard genome sequencing and annotation.</title>
        <authorList>
            <consortium name="The Broad Institute Genomics Platform"/>
            <consortium name="The Broad Institute Genome Sequencing Center for Infectious Disease"/>
            <person name="Wu L."/>
            <person name="Ma J."/>
        </authorList>
    </citation>
    <scope>NUCLEOTIDE SEQUENCE [LARGE SCALE GENOMIC DNA]</scope>
    <source>
        <strain evidence="6">CGMCC 1.12286</strain>
    </source>
</reference>
<dbReference type="Proteomes" id="UP001597079">
    <property type="component" value="Unassembled WGS sequence"/>
</dbReference>
<feature type="coiled-coil region" evidence="2">
    <location>
        <begin position="297"/>
        <end position="351"/>
    </location>
</feature>
<dbReference type="RefSeq" id="WP_377943611.1">
    <property type="nucleotide sequence ID" value="NZ_JBHUCX010000035.1"/>
</dbReference>
<gene>
    <name evidence="5" type="ORF">ACFSB2_13585</name>
</gene>
<protein>
    <submittedName>
        <fullName evidence="5">Efflux RND transporter periplasmic adaptor subunit</fullName>
    </submittedName>
</protein>
<feature type="coiled-coil region" evidence="2">
    <location>
        <begin position="198"/>
        <end position="225"/>
    </location>
</feature>
<dbReference type="InterPro" id="IPR058792">
    <property type="entry name" value="Beta-barrel_RND_2"/>
</dbReference>
<proteinExistence type="inferred from homology"/>
<dbReference type="InterPro" id="IPR058637">
    <property type="entry name" value="YknX-like_C"/>
</dbReference>
<dbReference type="Pfam" id="PF25954">
    <property type="entry name" value="Beta-barrel_RND_2"/>
    <property type="match status" value="1"/>
</dbReference>
<dbReference type="Gene3D" id="2.40.420.20">
    <property type="match status" value="1"/>
</dbReference>
<dbReference type="Gene3D" id="1.10.287.470">
    <property type="entry name" value="Helix hairpin bin"/>
    <property type="match status" value="2"/>
</dbReference>
<dbReference type="InterPro" id="IPR006143">
    <property type="entry name" value="RND_pump_MFP"/>
</dbReference>
<evidence type="ECO:0000256" key="2">
    <source>
        <dbReference type="SAM" id="Coils"/>
    </source>
</evidence>
<dbReference type="Gene3D" id="1.10.287.620">
    <property type="entry name" value="Helix Hairpins"/>
    <property type="match status" value="1"/>
</dbReference>
<sequence>MWKIAVKQAPLVIGVALIVSGGAVGCGLGGTAAKATPIPPEAVSVETIQMSKQSIGDTYLGTVTPYIQTTLAPSASGELSQLNVRAGQTIKAGETLASLDPSTVVPQENAANQANAAVISAQQQYADAQAMYNDNINAQQQISSAQSAVTEQAAALKTAKVNLQKAQLQEQQTLSGSATTPADESALQAVVDADNQALTAAQKQLDVAQSNLTILQQSLATAQAQYGDITEDQVQQAAQAYQDALSHYQSWQQGGYTGTNPYQANMTADQTVYQDLSNGYSTLQQAQQQYNSGTQSVASAQSAVSQAQANLANAKKSVADAAPPASDSNTAQQAKVAVTAAQDSLTQAQAQYDAAVTSLNMAKKIAGDKTQAKQTLDNASSALRQDQVQANADEKTLQVQIQDGKVVSPISGVVQSVGAQVGQQVGPQTTLLTIASTSPIMATVNVPESDIGKFHTGSAINVQVPSLNQTFVGKVLTIHPQLNQTTNQYPVDVTISGKHSQLLPGLQVQTQLTDSGSKKVILVPADAVLSMQSGAEEVFVEQNGVVHSRIVEVGAMSSTQYQITSGLKVGDKIVVQGQNLLSDGDKVKVVSEDGSKAGS</sequence>
<dbReference type="EMBL" id="JBHUCX010000035">
    <property type="protein sequence ID" value="MFD1675728.1"/>
    <property type="molecule type" value="Genomic_DNA"/>
</dbReference>
<dbReference type="PROSITE" id="PS51257">
    <property type="entry name" value="PROKAR_LIPOPROTEIN"/>
    <property type="match status" value="1"/>
</dbReference>
<accession>A0ABW4JL01</accession>
<dbReference type="NCBIfam" id="TIGR01730">
    <property type="entry name" value="RND_mfp"/>
    <property type="match status" value="1"/>
</dbReference>
<evidence type="ECO:0000313" key="5">
    <source>
        <dbReference type="EMBL" id="MFD1675728.1"/>
    </source>
</evidence>
<comment type="caution">
    <text evidence="5">The sequence shown here is derived from an EMBL/GenBank/DDBJ whole genome shotgun (WGS) entry which is preliminary data.</text>
</comment>
<organism evidence="5 6">
    <name type="scientific">Alicyclobacillus fodiniaquatilis</name>
    <dbReference type="NCBI Taxonomy" id="1661150"/>
    <lineage>
        <taxon>Bacteria</taxon>
        <taxon>Bacillati</taxon>
        <taxon>Bacillota</taxon>
        <taxon>Bacilli</taxon>
        <taxon>Bacillales</taxon>
        <taxon>Alicyclobacillaceae</taxon>
        <taxon>Alicyclobacillus</taxon>
    </lineage>
</organism>
<evidence type="ECO:0000259" key="3">
    <source>
        <dbReference type="Pfam" id="PF25954"/>
    </source>
</evidence>
<evidence type="ECO:0000313" key="6">
    <source>
        <dbReference type="Proteomes" id="UP001597079"/>
    </source>
</evidence>
<evidence type="ECO:0000259" key="4">
    <source>
        <dbReference type="Pfam" id="PF25989"/>
    </source>
</evidence>
<keyword evidence="6" id="KW-1185">Reference proteome</keyword>
<comment type="similarity">
    <text evidence="1">Belongs to the membrane fusion protein (MFP) (TC 8.A.1) family.</text>
</comment>
<dbReference type="Gene3D" id="2.40.30.170">
    <property type="match status" value="1"/>
</dbReference>
<keyword evidence="2" id="KW-0175">Coiled coil</keyword>
<evidence type="ECO:0000256" key="1">
    <source>
        <dbReference type="ARBA" id="ARBA00009477"/>
    </source>
</evidence>
<dbReference type="Gene3D" id="2.40.50.100">
    <property type="match status" value="2"/>
</dbReference>
<dbReference type="PANTHER" id="PTHR30469">
    <property type="entry name" value="MULTIDRUG RESISTANCE PROTEIN MDTA"/>
    <property type="match status" value="1"/>
</dbReference>
<dbReference type="Pfam" id="PF25989">
    <property type="entry name" value="YknX_C"/>
    <property type="match status" value="1"/>
</dbReference>
<feature type="domain" description="CusB-like beta-barrel" evidence="3">
    <location>
        <begin position="443"/>
        <end position="515"/>
    </location>
</feature>
<name>A0ABW4JL01_9BACL</name>